<reference evidence="1" key="1">
    <citation type="submission" date="2018-02" db="EMBL/GenBank/DDBJ databases">
        <title>Rhizophora mucronata_Transcriptome.</title>
        <authorList>
            <person name="Meera S.P."/>
            <person name="Sreeshan A."/>
            <person name="Augustine A."/>
        </authorList>
    </citation>
    <scope>NUCLEOTIDE SEQUENCE</scope>
    <source>
        <tissue evidence="1">Leaf</tissue>
    </source>
</reference>
<accession>A0A2P2Q6U3</accession>
<protein>
    <submittedName>
        <fullName evidence="1">Uncharacterized protein</fullName>
    </submittedName>
</protein>
<organism evidence="1">
    <name type="scientific">Rhizophora mucronata</name>
    <name type="common">Asiatic mangrove</name>
    <dbReference type="NCBI Taxonomy" id="61149"/>
    <lineage>
        <taxon>Eukaryota</taxon>
        <taxon>Viridiplantae</taxon>
        <taxon>Streptophyta</taxon>
        <taxon>Embryophyta</taxon>
        <taxon>Tracheophyta</taxon>
        <taxon>Spermatophyta</taxon>
        <taxon>Magnoliopsida</taxon>
        <taxon>eudicotyledons</taxon>
        <taxon>Gunneridae</taxon>
        <taxon>Pentapetalae</taxon>
        <taxon>rosids</taxon>
        <taxon>fabids</taxon>
        <taxon>Malpighiales</taxon>
        <taxon>Rhizophoraceae</taxon>
        <taxon>Rhizophora</taxon>
    </lineage>
</organism>
<sequence length="35" mass="3660">MALSVPLAWLPVGMKSCLVINSTETAASLAFLVLL</sequence>
<dbReference type="EMBL" id="GGEC01082213">
    <property type="protein sequence ID" value="MBX62697.1"/>
    <property type="molecule type" value="Transcribed_RNA"/>
</dbReference>
<name>A0A2P2Q6U3_RHIMU</name>
<dbReference type="AlphaFoldDB" id="A0A2P2Q6U3"/>
<proteinExistence type="predicted"/>
<evidence type="ECO:0000313" key="1">
    <source>
        <dbReference type="EMBL" id="MBX62697.1"/>
    </source>
</evidence>